<comment type="caution">
    <text evidence="3">The sequence shown here is derived from an EMBL/GenBank/DDBJ whole genome shotgun (WGS) entry which is preliminary data.</text>
</comment>
<organism evidence="3 4">
    <name type="scientific">Lacticaseibacillus suilingensis</name>
    <dbReference type="NCBI Taxonomy" id="2799577"/>
    <lineage>
        <taxon>Bacteria</taxon>
        <taxon>Bacillati</taxon>
        <taxon>Bacillota</taxon>
        <taxon>Bacilli</taxon>
        <taxon>Lactobacillales</taxon>
        <taxon>Lactobacillaceae</taxon>
        <taxon>Lacticaseibacillus</taxon>
    </lineage>
</organism>
<keyword evidence="2" id="KW-0810">Translation regulation</keyword>
<keyword evidence="2" id="KW-0678">Repressor</keyword>
<protein>
    <recommendedName>
        <fullName evidence="2">Ribosomal silencing factor RsfS</fullName>
    </recommendedName>
</protein>
<comment type="similarity">
    <text evidence="1 2">Belongs to the Iojap/RsfS family.</text>
</comment>
<reference evidence="4" key="1">
    <citation type="journal article" date="2019" name="Int. J. Syst. Evol. Microbiol.">
        <title>The Global Catalogue of Microorganisms (GCM) 10K type strain sequencing project: providing services to taxonomists for standard genome sequencing and annotation.</title>
        <authorList>
            <consortium name="The Broad Institute Genomics Platform"/>
            <consortium name="The Broad Institute Genome Sequencing Center for Infectious Disease"/>
            <person name="Wu L."/>
            <person name="Ma J."/>
        </authorList>
    </citation>
    <scope>NUCLEOTIDE SEQUENCE [LARGE SCALE GENOMIC DNA]</scope>
    <source>
        <strain evidence="4">CCM 9110</strain>
    </source>
</reference>
<gene>
    <name evidence="2 3" type="primary">rsfS</name>
    <name evidence="3" type="ORF">ACFQ41_08070</name>
</gene>
<comment type="function">
    <text evidence="2">Functions as a ribosomal silencing factor. Interacts with ribosomal protein uL14 (rplN), blocking formation of intersubunit bridge B8. Prevents association of the 30S and 50S ribosomal subunits and the formation of functional ribosomes, thus repressing translation.</text>
</comment>
<evidence type="ECO:0000256" key="2">
    <source>
        <dbReference type="HAMAP-Rule" id="MF_01477"/>
    </source>
</evidence>
<comment type="subunit">
    <text evidence="2">Interacts with ribosomal protein uL14 (rplN).</text>
</comment>
<dbReference type="NCBIfam" id="TIGR00090">
    <property type="entry name" value="rsfS_iojap_ybeB"/>
    <property type="match status" value="1"/>
</dbReference>
<evidence type="ECO:0000313" key="3">
    <source>
        <dbReference type="EMBL" id="MFD1399265.1"/>
    </source>
</evidence>
<dbReference type="EMBL" id="JBHTOA010000031">
    <property type="protein sequence ID" value="MFD1399265.1"/>
    <property type="molecule type" value="Genomic_DNA"/>
</dbReference>
<comment type="subcellular location">
    <subcellularLocation>
        <location evidence="2">Cytoplasm</location>
    </subcellularLocation>
</comment>
<dbReference type="HAMAP" id="MF_01477">
    <property type="entry name" value="Iojap_RsfS"/>
    <property type="match status" value="1"/>
</dbReference>
<dbReference type="SUPFAM" id="SSF81301">
    <property type="entry name" value="Nucleotidyltransferase"/>
    <property type="match status" value="1"/>
</dbReference>
<sequence>MDTKALLQTAVHAADEKRAEDIVALDMTKVSLLADYFVIMSAGSTRQVQAIVDEIETQVKAAGGVDPRIEGNKDSKWILMDFGDVVVNVFTPEERQFYNLEKLWQQAPLVDVSNWVNA</sequence>
<dbReference type="Pfam" id="PF02410">
    <property type="entry name" value="RsfS"/>
    <property type="match status" value="1"/>
</dbReference>
<name>A0ABW4BHI9_9LACO</name>
<dbReference type="InterPro" id="IPR004394">
    <property type="entry name" value="Iojap/RsfS/C7orf30"/>
</dbReference>
<dbReference type="Proteomes" id="UP001597199">
    <property type="component" value="Unassembled WGS sequence"/>
</dbReference>
<proteinExistence type="inferred from homology"/>
<dbReference type="PANTHER" id="PTHR21043:SF0">
    <property type="entry name" value="MITOCHONDRIAL ASSEMBLY OF RIBOSOMAL LARGE SUBUNIT PROTEIN 1"/>
    <property type="match status" value="1"/>
</dbReference>
<evidence type="ECO:0000256" key="1">
    <source>
        <dbReference type="ARBA" id="ARBA00010574"/>
    </source>
</evidence>
<dbReference type="PANTHER" id="PTHR21043">
    <property type="entry name" value="IOJAP SUPERFAMILY ORTHOLOG"/>
    <property type="match status" value="1"/>
</dbReference>
<accession>A0ABW4BHI9</accession>
<keyword evidence="2" id="KW-0963">Cytoplasm</keyword>
<dbReference type="Gene3D" id="3.30.460.10">
    <property type="entry name" value="Beta Polymerase, domain 2"/>
    <property type="match status" value="1"/>
</dbReference>
<dbReference type="InterPro" id="IPR043519">
    <property type="entry name" value="NT_sf"/>
</dbReference>
<dbReference type="RefSeq" id="WP_373305848.1">
    <property type="nucleotide sequence ID" value="NZ_BOLV01000002.1"/>
</dbReference>
<evidence type="ECO:0000313" key="4">
    <source>
        <dbReference type="Proteomes" id="UP001597199"/>
    </source>
</evidence>
<keyword evidence="4" id="KW-1185">Reference proteome</keyword>